<keyword evidence="3" id="KW-1185">Reference proteome</keyword>
<evidence type="ECO:0000313" key="2">
    <source>
        <dbReference type="EMBL" id="KJH48960.1"/>
    </source>
</evidence>
<reference evidence="3" key="2">
    <citation type="journal article" date="2016" name="Sci. Rep.">
        <title>Dictyocaulus viviparus genome, variome and transcriptome elucidate lungworm biology and support future intervention.</title>
        <authorList>
            <person name="McNulty S.N."/>
            <person name="Strube C."/>
            <person name="Rosa B.A."/>
            <person name="Martin J.C."/>
            <person name="Tyagi R."/>
            <person name="Choi Y.J."/>
            <person name="Wang Q."/>
            <person name="Hallsworth Pepin K."/>
            <person name="Zhang X."/>
            <person name="Ozersky P."/>
            <person name="Wilson R.K."/>
            <person name="Sternberg P.W."/>
            <person name="Gasser R.B."/>
            <person name="Mitreva M."/>
        </authorList>
    </citation>
    <scope>NUCLEOTIDE SEQUENCE [LARGE SCALE GENOMIC DNA]</scope>
    <source>
        <strain evidence="3">HannoverDv2000</strain>
    </source>
</reference>
<keyword evidence="1" id="KW-1133">Transmembrane helix</keyword>
<feature type="transmembrane region" description="Helical" evidence="1">
    <location>
        <begin position="132"/>
        <end position="149"/>
    </location>
</feature>
<sequence>MATKQTVTHHLRSKDSMKNFKDNAVSSQRTCGTCGTTRSEEGLKLREFACDCKRLFPMRRSLQILNPSAFRLLIFSNGIDLDHNGIRSHKIILYYAKTRSKRQLYARNLCYRISNIALLAILSYPIDNHFFFLSAVTIVAFLYESIWSLV</sequence>
<accession>A0A0D8XWR9</accession>
<organism evidence="2 3">
    <name type="scientific">Dictyocaulus viviparus</name>
    <name type="common">Bovine lungworm</name>
    <dbReference type="NCBI Taxonomy" id="29172"/>
    <lineage>
        <taxon>Eukaryota</taxon>
        <taxon>Metazoa</taxon>
        <taxon>Ecdysozoa</taxon>
        <taxon>Nematoda</taxon>
        <taxon>Chromadorea</taxon>
        <taxon>Rhabditida</taxon>
        <taxon>Rhabditina</taxon>
        <taxon>Rhabditomorpha</taxon>
        <taxon>Strongyloidea</taxon>
        <taxon>Metastrongylidae</taxon>
        <taxon>Dictyocaulus</taxon>
    </lineage>
</organism>
<proteinExistence type="predicted"/>
<evidence type="ECO:0000313" key="3">
    <source>
        <dbReference type="Proteomes" id="UP000053766"/>
    </source>
</evidence>
<protein>
    <submittedName>
        <fullName evidence="2">Uncharacterized protein</fullName>
    </submittedName>
</protein>
<gene>
    <name evidence="2" type="ORF">DICVIV_04930</name>
</gene>
<reference evidence="2 3" key="1">
    <citation type="submission" date="2013-11" db="EMBL/GenBank/DDBJ databases">
        <title>Draft genome of the bovine lungworm Dictyocaulus viviparus.</title>
        <authorList>
            <person name="Mitreva M."/>
        </authorList>
    </citation>
    <scope>NUCLEOTIDE SEQUENCE [LARGE SCALE GENOMIC DNA]</scope>
    <source>
        <strain evidence="2 3">HannoverDv2000</strain>
    </source>
</reference>
<dbReference type="EMBL" id="KN716250">
    <property type="protein sequence ID" value="KJH48960.1"/>
    <property type="molecule type" value="Genomic_DNA"/>
</dbReference>
<keyword evidence="1" id="KW-0812">Transmembrane</keyword>
<dbReference type="Proteomes" id="UP000053766">
    <property type="component" value="Unassembled WGS sequence"/>
</dbReference>
<feature type="transmembrane region" description="Helical" evidence="1">
    <location>
        <begin position="109"/>
        <end position="126"/>
    </location>
</feature>
<name>A0A0D8XWR9_DICVI</name>
<keyword evidence="1" id="KW-0472">Membrane</keyword>
<evidence type="ECO:0000256" key="1">
    <source>
        <dbReference type="SAM" id="Phobius"/>
    </source>
</evidence>
<dbReference type="AlphaFoldDB" id="A0A0D8XWR9"/>